<accession>A0AAE3JQ95</accession>
<reference evidence="2" key="1">
    <citation type="submission" date="2023-02" db="EMBL/GenBank/DDBJ databases">
        <title>Genome of Flavobacteriaceae gen. nov. sp. strain F89.</title>
        <authorList>
            <person name="Wang Y."/>
        </authorList>
    </citation>
    <scope>NUCLEOTIDE SEQUENCE</scope>
    <source>
        <strain evidence="2">F89</strain>
    </source>
</reference>
<dbReference type="Proteomes" id="UP001200642">
    <property type="component" value="Unassembled WGS sequence"/>
</dbReference>
<keyword evidence="3" id="KW-1185">Reference proteome</keyword>
<feature type="compositionally biased region" description="Basic and acidic residues" evidence="1">
    <location>
        <begin position="49"/>
        <end position="67"/>
    </location>
</feature>
<evidence type="ECO:0000256" key="1">
    <source>
        <dbReference type="SAM" id="MobiDB-lite"/>
    </source>
</evidence>
<evidence type="ECO:0000313" key="3">
    <source>
        <dbReference type="Proteomes" id="UP001200642"/>
    </source>
</evidence>
<protein>
    <submittedName>
        <fullName evidence="2">Uncharacterized protein</fullName>
    </submittedName>
</protein>
<gene>
    <name evidence="2" type="ORF">K8352_04545</name>
</gene>
<organism evidence="2 3">
    <name type="scientific">Cerina litoralis</name>
    <dbReference type="NCBI Taxonomy" id="2874477"/>
    <lineage>
        <taxon>Bacteria</taxon>
        <taxon>Pseudomonadati</taxon>
        <taxon>Bacteroidota</taxon>
        <taxon>Flavobacteriia</taxon>
        <taxon>Flavobacteriales</taxon>
        <taxon>Flavobacteriaceae</taxon>
        <taxon>Cerina</taxon>
    </lineage>
</organism>
<dbReference type="RefSeq" id="WP_317901147.1">
    <property type="nucleotide sequence ID" value="NZ_JAIRBC010000005.1"/>
</dbReference>
<proteinExistence type="predicted"/>
<name>A0AAE3JQ95_9FLAO</name>
<evidence type="ECO:0000313" key="2">
    <source>
        <dbReference type="EMBL" id="MCG2460003.1"/>
    </source>
</evidence>
<sequence length="124" mass="14008">MSGLILIQSFDIAFSDIAKLDELLEHAQFHAEKYGDNMLVFLSKHYGEKKDQHNKEHQEEERDHEKLPFQQQCNSASVVAIVLNASLSVLIPPQIPEGWAANFYYQAPSSSLHAQGLFQPPQTS</sequence>
<feature type="region of interest" description="Disordered" evidence="1">
    <location>
        <begin position="49"/>
        <end position="69"/>
    </location>
</feature>
<comment type="caution">
    <text evidence="2">The sequence shown here is derived from an EMBL/GenBank/DDBJ whole genome shotgun (WGS) entry which is preliminary data.</text>
</comment>
<dbReference type="AlphaFoldDB" id="A0AAE3JQ95"/>
<dbReference type="EMBL" id="JAIRBC010000005">
    <property type="protein sequence ID" value="MCG2460003.1"/>
    <property type="molecule type" value="Genomic_DNA"/>
</dbReference>